<feature type="compositionally biased region" description="Pro residues" evidence="5">
    <location>
        <begin position="299"/>
        <end position="311"/>
    </location>
</feature>
<evidence type="ECO:0000256" key="5">
    <source>
        <dbReference type="SAM" id="MobiDB-lite"/>
    </source>
</evidence>
<proteinExistence type="predicted"/>
<reference evidence="10" key="1">
    <citation type="journal article" date="2015" name="BMC Genomics">
        <title>Genomic and transcriptomic analysis of the endophytic fungus Pestalotiopsis fici reveals its lifestyle and high potential for synthesis of natural products.</title>
        <authorList>
            <person name="Wang X."/>
            <person name="Zhang X."/>
            <person name="Liu L."/>
            <person name="Xiang M."/>
            <person name="Wang W."/>
            <person name="Sun X."/>
            <person name="Che Y."/>
            <person name="Guo L."/>
            <person name="Liu G."/>
            <person name="Guo L."/>
            <person name="Wang C."/>
            <person name="Yin W.B."/>
            <person name="Stadler M."/>
            <person name="Zhang X."/>
            <person name="Liu X."/>
        </authorList>
    </citation>
    <scope>NUCLEOTIDE SEQUENCE [LARGE SCALE GENOMIC DNA]</scope>
    <source>
        <strain evidence="10">W106-1 / CGMCC3.15140</strain>
    </source>
</reference>
<evidence type="ECO:0000256" key="6">
    <source>
        <dbReference type="SAM" id="Phobius"/>
    </source>
</evidence>
<feature type="transmembrane region" description="Helical" evidence="6">
    <location>
        <begin position="470"/>
        <end position="489"/>
    </location>
</feature>
<dbReference type="GO" id="GO:0005886">
    <property type="term" value="C:plasma membrane"/>
    <property type="evidence" value="ECO:0007669"/>
    <property type="project" value="TreeGrafter"/>
</dbReference>
<dbReference type="KEGG" id="pfy:PFICI_04994"/>
<feature type="domain" description="G protein-coupled receptor GPR1/2/3 C-terminal" evidence="8">
    <location>
        <begin position="460"/>
        <end position="536"/>
    </location>
</feature>
<evidence type="ECO:0000256" key="1">
    <source>
        <dbReference type="ARBA" id="ARBA00004141"/>
    </source>
</evidence>
<feature type="region of interest" description="Disordered" evidence="5">
    <location>
        <begin position="358"/>
        <end position="378"/>
    </location>
</feature>
<evidence type="ECO:0000259" key="7">
    <source>
        <dbReference type="Pfam" id="PF11710"/>
    </source>
</evidence>
<feature type="transmembrane region" description="Helical" evidence="6">
    <location>
        <begin position="115"/>
        <end position="136"/>
    </location>
</feature>
<dbReference type="Pfam" id="PF11710">
    <property type="entry name" value="Git3"/>
    <property type="match status" value="1"/>
</dbReference>
<dbReference type="STRING" id="1229662.W3XAJ6"/>
<feature type="transmembrane region" description="Helical" evidence="6">
    <location>
        <begin position="156"/>
        <end position="175"/>
    </location>
</feature>
<dbReference type="InterPro" id="IPR023041">
    <property type="entry name" value="Glucose_rcpt_Git3-like_N"/>
</dbReference>
<keyword evidence="2 6" id="KW-0812">Transmembrane</keyword>
<gene>
    <name evidence="9" type="ORF">PFICI_04994</name>
</gene>
<evidence type="ECO:0008006" key="11">
    <source>
        <dbReference type="Google" id="ProtNLM"/>
    </source>
</evidence>
<evidence type="ECO:0000313" key="9">
    <source>
        <dbReference type="EMBL" id="ETS83118.1"/>
    </source>
</evidence>
<dbReference type="EMBL" id="KI912111">
    <property type="protein sequence ID" value="ETS83118.1"/>
    <property type="molecule type" value="Genomic_DNA"/>
</dbReference>
<evidence type="ECO:0000259" key="8">
    <source>
        <dbReference type="Pfam" id="PF11970"/>
    </source>
</evidence>
<sequence>MATQEEWAFPLLAIRDDDDGDHRSNNTSNITDSQVLALEAVSVTFATISVFAAFIAFYWFVRMRRSFRQDLIMLLIQSDMMKAFWLMISPIIYFIAGPEGPINSNSAFCQISGFFLTTAIEASDIAVLMIAIHSALYILRIQTPGGETGLHPYRRYAYIIWLVVPLAMAAVIPITGSRFADNGPFCYLPGSPGWYRIYLSWVPRYIIFGIIFFVYAFLYVYVAWRFRKLRLDQKRASFQSMPSPKSQLQRFAAVPPTPPLTYNGLLDLSNAQTPMERQRERRNSATSDVSTLKLNEPTVPTPTPTPTPGAPLPQEEPQTPEAAGTLLWNWIMADHDGATNSAPRRDATGSTLPSHLTEAVGSPDMDAPTLTRPPPIAQRTSYPATISMAQTPKPRIPPGRQSFAKPFWQRPLSFASVTVTSTAPRYSGMLQRDTPEITDGGESSYPSLYRPLSVTEDSLRKSRDKMNRQLRLLFVYPLIYIIAWVAPFVSHVYKYQNPTGVSAQQPYGVLVASIASLCFGAAVDCIFYSAWEKPWRFSRVGFWEGLALRLRIIRRRRVGGRSREEQRRDASAAFDRRNVEQADRQAAAAMQKARTSRTPREWWDIEEQNSQ</sequence>
<feature type="compositionally biased region" description="Basic and acidic residues" evidence="5">
    <location>
        <begin position="567"/>
        <end position="583"/>
    </location>
</feature>
<evidence type="ECO:0000256" key="3">
    <source>
        <dbReference type="ARBA" id="ARBA00022989"/>
    </source>
</evidence>
<dbReference type="GeneID" id="19270007"/>
<dbReference type="Pfam" id="PF11970">
    <property type="entry name" value="GPR_Gpa2_C"/>
    <property type="match status" value="1"/>
</dbReference>
<dbReference type="InParanoid" id="W3XAJ6"/>
<keyword evidence="4 6" id="KW-0472">Membrane</keyword>
<dbReference type="eggNOG" id="ENOG502QU8E">
    <property type="taxonomic scope" value="Eukaryota"/>
</dbReference>
<feature type="region of interest" description="Disordered" evidence="5">
    <location>
        <begin position="567"/>
        <end position="611"/>
    </location>
</feature>
<evidence type="ECO:0000256" key="4">
    <source>
        <dbReference type="ARBA" id="ARBA00023136"/>
    </source>
</evidence>
<comment type="subcellular location">
    <subcellularLocation>
        <location evidence="1">Membrane</location>
        <topology evidence="1">Multi-pass membrane protein</topology>
    </subcellularLocation>
</comment>
<dbReference type="AlphaFoldDB" id="W3XAJ6"/>
<dbReference type="PANTHER" id="PTHR23112">
    <property type="entry name" value="G PROTEIN-COUPLED RECEPTOR 157-RELATED"/>
    <property type="match status" value="1"/>
</dbReference>
<dbReference type="RefSeq" id="XP_007831766.1">
    <property type="nucleotide sequence ID" value="XM_007833575.1"/>
</dbReference>
<evidence type="ECO:0000256" key="2">
    <source>
        <dbReference type="ARBA" id="ARBA00022692"/>
    </source>
</evidence>
<dbReference type="FunCoup" id="W3XAJ6">
    <property type="interactions" value="126"/>
</dbReference>
<feature type="transmembrane region" description="Helical" evidence="6">
    <location>
        <begin position="35"/>
        <end position="60"/>
    </location>
</feature>
<dbReference type="HOGENOM" id="CLU_017709_1_1_1"/>
<keyword evidence="3 6" id="KW-1133">Transmembrane helix</keyword>
<feature type="domain" description="Glucose receptor Git3-like N-terminal" evidence="7">
    <location>
        <begin position="38"/>
        <end position="228"/>
    </location>
</feature>
<protein>
    <recommendedName>
        <fullName evidence="11">G-protein coupled receptors family 1 profile domain-containing protein</fullName>
    </recommendedName>
</protein>
<dbReference type="OrthoDB" id="5368598at2759"/>
<accession>W3XAJ6</accession>
<dbReference type="GO" id="GO:0004930">
    <property type="term" value="F:G protein-coupled receptor activity"/>
    <property type="evidence" value="ECO:0007669"/>
    <property type="project" value="TreeGrafter"/>
</dbReference>
<dbReference type="PANTHER" id="PTHR23112:SF37">
    <property type="entry name" value="G PROTEIN-COUPLED RECEPTOR GPR1"/>
    <property type="match status" value="1"/>
</dbReference>
<name>W3XAJ6_PESFW</name>
<feature type="transmembrane region" description="Helical" evidence="6">
    <location>
        <begin position="205"/>
        <end position="224"/>
    </location>
</feature>
<keyword evidence="10" id="KW-1185">Reference proteome</keyword>
<dbReference type="Proteomes" id="UP000030651">
    <property type="component" value="Unassembled WGS sequence"/>
</dbReference>
<dbReference type="Gene3D" id="1.20.1070.10">
    <property type="entry name" value="Rhodopsin 7-helix transmembrane proteins"/>
    <property type="match status" value="1"/>
</dbReference>
<feature type="region of interest" description="Disordered" evidence="5">
    <location>
        <begin position="273"/>
        <end position="319"/>
    </location>
</feature>
<dbReference type="OMA" id="FWFFRMR"/>
<feature type="compositionally biased region" description="Low complexity" evidence="5">
    <location>
        <begin position="584"/>
        <end position="593"/>
    </location>
</feature>
<dbReference type="GO" id="GO:0007189">
    <property type="term" value="P:adenylate cyclase-activating G protein-coupled receptor signaling pathway"/>
    <property type="evidence" value="ECO:0007669"/>
    <property type="project" value="TreeGrafter"/>
</dbReference>
<feature type="transmembrane region" description="Helical" evidence="6">
    <location>
        <begin position="509"/>
        <end position="531"/>
    </location>
</feature>
<feature type="transmembrane region" description="Helical" evidence="6">
    <location>
        <begin position="72"/>
        <end position="95"/>
    </location>
</feature>
<dbReference type="SUPFAM" id="SSF81321">
    <property type="entry name" value="Family A G protein-coupled receptor-like"/>
    <property type="match status" value="1"/>
</dbReference>
<organism evidence="9 10">
    <name type="scientific">Pestalotiopsis fici (strain W106-1 / CGMCC3.15140)</name>
    <dbReference type="NCBI Taxonomy" id="1229662"/>
    <lineage>
        <taxon>Eukaryota</taxon>
        <taxon>Fungi</taxon>
        <taxon>Dikarya</taxon>
        <taxon>Ascomycota</taxon>
        <taxon>Pezizomycotina</taxon>
        <taxon>Sordariomycetes</taxon>
        <taxon>Xylariomycetidae</taxon>
        <taxon>Amphisphaeriales</taxon>
        <taxon>Sporocadaceae</taxon>
        <taxon>Pestalotiopsis</taxon>
    </lineage>
</organism>
<feature type="compositionally biased region" description="Polar residues" evidence="5">
    <location>
        <begin position="284"/>
        <end position="293"/>
    </location>
</feature>
<evidence type="ECO:0000313" key="10">
    <source>
        <dbReference type="Proteomes" id="UP000030651"/>
    </source>
</evidence>
<dbReference type="InterPro" id="IPR022596">
    <property type="entry name" value="GPR1/2/3_C"/>
</dbReference>